<evidence type="ECO:0000313" key="5">
    <source>
        <dbReference type="EMBL" id="TPG10790.1"/>
    </source>
</evidence>
<proteinExistence type="predicted"/>
<dbReference type="GO" id="GO:0003677">
    <property type="term" value="F:DNA binding"/>
    <property type="evidence" value="ECO:0007669"/>
    <property type="project" value="UniProtKB-KW"/>
</dbReference>
<feature type="domain" description="Response regulatory" evidence="4">
    <location>
        <begin position="7"/>
        <end position="123"/>
    </location>
</feature>
<keyword evidence="6" id="KW-1185">Reference proteome</keyword>
<dbReference type="RefSeq" id="WP_140872250.1">
    <property type="nucleotide sequence ID" value="NZ_RCZK01000010.1"/>
</dbReference>
<dbReference type="Pfam" id="PF00196">
    <property type="entry name" value="GerE"/>
    <property type="match status" value="1"/>
</dbReference>
<dbReference type="CDD" id="cd06170">
    <property type="entry name" value="LuxR_C_like"/>
    <property type="match status" value="1"/>
</dbReference>
<dbReference type="InterPro" id="IPR000792">
    <property type="entry name" value="Tscrpt_reg_LuxR_C"/>
</dbReference>
<dbReference type="SMART" id="SM00448">
    <property type="entry name" value="REC"/>
    <property type="match status" value="1"/>
</dbReference>
<feature type="domain" description="HTH luxR-type" evidence="3">
    <location>
        <begin position="138"/>
        <end position="203"/>
    </location>
</feature>
<accession>A0A502CDM8</accession>
<keyword evidence="1 5" id="KW-0238">DNA-binding</keyword>
<comment type="caution">
    <text evidence="5">The sequence shown here is derived from an EMBL/GenBank/DDBJ whole genome shotgun (WGS) entry which is preliminary data.</text>
</comment>
<dbReference type="PANTHER" id="PTHR43214:SF42">
    <property type="entry name" value="TRANSCRIPTIONAL REGULATORY PROTEIN DESR"/>
    <property type="match status" value="1"/>
</dbReference>
<dbReference type="SUPFAM" id="SSF46894">
    <property type="entry name" value="C-terminal effector domain of the bipartite response regulators"/>
    <property type="match status" value="1"/>
</dbReference>
<evidence type="ECO:0000256" key="1">
    <source>
        <dbReference type="ARBA" id="ARBA00023125"/>
    </source>
</evidence>
<organism evidence="5 6">
    <name type="scientific">Sphingomonas oligophenolica</name>
    <dbReference type="NCBI Taxonomy" id="301154"/>
    <lineage>
        <taxon>Bacteria</taxon>
        <taxon>Pseudomonadati</taxon>
        <taxon>Pseudomonadota</taxon>
        <taxon>Alphaproteobacteria</taxon>
        <taxon>Sphingomonadales</taxon>
        <taxon>Sphingomonadaceae</taxon>
        <taxon>Sphingomonas</taxon>
    </lineage>
</organism>
<dbReference type="PRINTS" id="PR00038">
    <property type="entry name" value="HTHLUXR"/>
</dbReference>
<dbReference type="InterPro" id="IPR001789">
    <property type="entry name" value="Sig_transdc_resp-reg_receiver"/>
</dbReference>
<dbReference type="PROSITE" id="PS50110">
    <property type="entry name" value="RESPONSE_REGULATORY"/>
    <property type="match status" value="1"/>
</dbReference>
<evidence type="ECO:0000313" key="6">
    <source>
        <dbReference type="Proteomes" id="UP000318413"/>
    </source>
</evidence>
<dbReference type="Proteomes" id="UP000318413">
    <property type="component" value="Unassembled WGS sequence"/>
</dbReference>
<dbReference type="Gene3D" id="3.40.50.2300">
    <property type="match status" value="1"/>
</dbReference>
<dbReference type="GO" id="GO:0000160">
    <property type="term" value="P:phosphorelay signal transduction system"/>
    <property type="evidence" value="ECO:0007669"/>
    <property type="project" value="InterPro"/>
</dbReference>
<dbReference type="SUPFAM" id="SSF52172">
    <property type="entry name" value="CheY-like"/>
    <property type="match status" value="1"/>
</dbReference>
<dbReference type="AlphaFoldDB" id="A0A502CDM8"/>
<protein>
    <submittedName>
        <fullName evidence="5">DNA-binding response regulator</fullName>
    </submittedName>
</protein>
<dbReference type="SMART" id="SM00421">
    <property type="entry name" value="HTH_LUXR"/>
    <property type="match status" value="1"/>
</dbReference>
<dbReference type="PANTHER" id="PTHR43214">
    <property type="entry name" value="TWO-COMPONENT RESPONSE REGULATOR"/>
    <property type="match status" value="1"/>
</dbReference>
<gene>
    <name evidence="5" type="ORF">EAH84_11925</name>
</gene>
<evidence type="ECO:0000259" key="3">
    <source>
        <dbReference type="PROSITE" id="PS50043"/>
    </source>
</evidence>
<dbReference type="PROSITE" id="PS50043">
    <property type="entry name" value="HTH_LUXR_2"/>
    <property type="match status" value="1"/>
</dbReference>
<reference evidence="5 6" key="1">
    <citation type="journal article" date="2019" name="Environ. Microbiol.">
        <title>Species interactions and distinct microbial communities in high Arctic permafrost affected cryosols are associated with the CH4 and CO2 gas fluxes.</title>
        <authorList>
            <person name="Altshuler I."/>
            <person name="Hamel J."/>
            <person name="Turney S."/>
            <person name="Magnuson E."/>
            <person name="Levesque R."/>
            <person name="Greer C."/>
            <person name="Whyte L.G."/>
        </authorList>
    </citation>
    <scope>NUCLEOTIDE SEQUENCE [LARGE SCALE GENOMIC DNA]</scope>
    <source>
        <strain evidence="5 6">S5.1</strain>
    </source>
</reference>
<dbReference type="InterPro" id="IPR011006">
    <property type="entry name" value="CheY-like_superfamily"/>
</dbReference>
<evidence type="ECO:0000256" key="2">
    <source>
        <dbReference type="PROSITE-ProRule" id="PRU00169"/>
    </source>
</evidence>
<feature type="modified residue" description="4-aspartylphosphate" evidence="2">
    <location>
        <position position="58"/>
    </location>
</feature>
<dbReference type="EMBL" id="RCZK01000010">
    <property type="protein sequence ID" value="TPG10790.1"/>
    <property type="molecule type" value="Genomic_DNA"/>
</dbReference>
<sequence length="205" mass="21681">MTMRPIRVLVAEDQQLVLGAIAALLALEDDIDIVGQARDGDAALVTVRRLVPDILVTDIEMPGRSGIDVADAIADEALPTRTIMLTTFGRMGYFARARRAGVRGYLLKDAPIDELLAAIRTVASGGRAISPALIAASEQAPPDPLNPRERDVLRLAESGLSNRDIGDTLGLAAGTVRNYLSDAGSKLGAGNRIEACRIARGSGWL</sequence>
<dbReference type="Pfam" id="PF00072">
    <property type="entry name" value="Response_reg"/>
    <property type="match status" value="1"/>
</dbReference>
<dbReference type="InterPro" id="IPR016032">
    <property type="entry name" value="Sig_transdc_resp-reg_C-effctor"/>
</dbReference>
<dbReference type="InterPro" id="IPR039420">
    <property type="entry name" value="WalR-like"/>
</dbReference>
<keyword evidence="2" id="KW-0597">Phosphoprotein</keyword>
<dbReference type="OrthoDB" id="9782896at2"/>
<name>A0A502CDM8_9SPHN</name>
<evidence type="ECO:0000259" key="4">
    <source>
        <dbReference type="PROSITE" id="PS50110"/>
    </source>
</evidence>
<dbReference type="GO" id="GO:0006355">
    <property type="term" value="P:regulation of DNA-templated transcription"/>
    <property type="evidence" value="ECO:0007669"/>
    <property type="project" value="InterPro"/>
</dbReference>